<organism evidence="7 9">
    <name type="scientific">Solemya velum gill symbiont</name>
    <dbReference type="NCBI Taxonomy" id="2340"/>
    <lineage>
        <taxon>Bacteria</taxon>
        <taxon>Pseudomonadati</taxon>
        <taxon>Pseudomonadota</taxon>
        <taxon>Gammaproteobacteria</taxon>
        <taxon>sulfur-oxidizing symbionts</taxon>
    </lineage>
</organism>
<dbReference type="GO" id="GO:0005886">
    <property type="term" value="C:plasma membrane"/>
    <property type="evidence" value="ECO:0007669"/>
    <property type="project" value="UniProtKB-SubCell"/>
</dbReference>
<evidence type="ECO:0000256" key="3">
    <source>
        <dbReference type="ARBA" id="ARBA00022692"/>
    </source>
</evidence>
<protein>
    <submittedName>
        <fullName evidence="8">AI-2E family transporter</fullName>
    </submittedName>
    <submittedName>
        <fullName evidence="7">Permease</fullName>
    </submittedName>
</protein>
<sequence>MASETRLFWLIIALLGGGLIYLLSPVLAPFIAAAFFAYIGDPLVNKLEVKKSISRNLAVTIVFTITFLILVLLTAVLLPLIESQISTLISNMPEYIKWLGTTLIPILKEYLGFEMEIIDLAEIQSMLSKHWKDAGGILSSLFGQVSRSGFALVGLLINLLLIPVLTFYLLRDWDSIIESIDGLLPLKQQPIIRKLARQSDEMLSAFLRGQLLVMLALGIIYTLGLWMVGLDFALLIGVFAGVVSFVPYLGLILGMLFAVISAILQFKGFDVVHWVALVFIVAQLLEGMLLTPKLLGDRIGLHPVAVIFSVMAGGTLYGFYGILLALPVASVLLVLIRYGLQQYRESAFYHGEVELEAEE</sequence>
<evidence type="ECO:0000256" key="4">
    <source>
        <dbReference type="ARBA" id="ARBA00022989"/>
    </source>
</evidence>
<reference evidence="8 10" key="2">
    <citation type="submission" date="2016-11" db="EMBL/GenBank/DDBJ databases">
        <title>Mixed transmission modes and dynamic genome evolution in an obligate animal-bacterial symbiosis.</title>
        <authorList>
            <person name="Russell S.L."/>
            <person name="Corbett-Detig R.B."/>
            <person name="Cavanaugh C.M."/>
        </authorList>
    </citation>
    <scope>NUCLEOTIDE SEQUENCE [LARGE SCALE GENOMIC DNA]</scope>
    <source>
        <strain evidence="8">MA-KB16</strain>
    </source>
</reference>
<dbReference type="STRING" id="2340.JV46_20690"/>
<evidence type="ECO:0000256" key="2">
    <source>
        <dbReference type="ARBA" id="ARBA00009773"/>
    </source>
</evidence>
<dbReference type="InterPro" id="IPR002549">
    <property type="entry name" value="AI-2E-like"/>
</dbReference>
<feature type="transmembrane region" description="Helical" evidence="6">
    <location>
        <begin position="245"/>
        <end position="264"/>
    </location>
</feature>
<dbReference type="OrthoDB" id="5792512at2"/>
<feature type="transmembrane region" description="Helical" evidence="6">
    <location>
        <begin position="57"/>
        <end position="81"/>
    </location>
</feature>
<dbReference type="EMBL" id="JRAA01000001">
    <property type="protein sequence ID" value="KHF25972.1"/>
    <property type="molecule type" value="Genomic_DNA"/>
</dbReference>
<feature type="transmembrane region" description="Helical" evidence="6">
    <location>
        <begin position="211"/>
        <end position="239"/>
    </location>
</feature>
<dbReference type="PANTHER" id="PTHR21716">
    <property type="entry name" value="TRANSMEMBRANE PROTEIN"/>
    <property type="match status" value="1"/>
</dbReference>
<dbReference type="EMBL" id="MPNX01000015">
    <property type="protein sequence ID" value="OOY34486.1"/>
    <property type="molecule type" value="Genomic_DNA"/>
</dbReference>
<comment type="subcellular location">
    <subcellularLocation>
        <location evidence="1">Membrane</location>
        <topology evidence="1">Multi-pass membrane protein</topology>
    </subcellularLocation>
</comment>
<feature type="transmembrane region" description="Helical" evidence="6">
    <location>
        <begin position="6"/>
        <end position="36"/>
    </location>
</feature>
<gene>
    <name evidence="8" type="ORF">BOV88_10050</name>
    <name evidence="7" type="ORF">JV46_20690</name>
</gene>
<evidence type="ECO:0000313" key="9">
    <source>
        <dbReference type="Proteomes" id="UP000030856"/>
    </source>
</evidence>
<proteinExistence type="inferred from homology"/>
<dbReference type="Proteomes" id="UP000030856">
    <property type="component" value="Unassembled WGS sequence"/>
</dbReference>
<name>A0A0B0HBE2_SOVGS</name>
<dbReference type="PATRIC" id="fig|2340.3.peg.484"/>
<accession>A0A0B0HBE2</accession>
<dbReference type="GO" id="GO:0055085">
    <property type="term" value="P:transmembrane transport"/>
    <property type="evidence" value="ECO:0007669"/>
    <property type="project" value="TreeGrafter"/>
</dbReference>
<feature type="transmembrane region" description="Helical" evidence="6">
    <location>
        <begin position="271"/>
        <end position="291"/>
    </location>
</feature>
<comment type="similarity">
    <text evidence="2">Belongs to the autoinducer-2 exporter (AI-2E) (TC 2.A.86) family.</text>
</comment>
<dbReference type="Pfam" id="PF01594">
    <property type="entry name" value="AI-2E_transport"/>
    <property type="match status" value="1"/>
</dbReference>
<keyword evidence="9" id="KW-1185">Reference proteome</keyword>
<evidence type="ECO:0000313" key="8">
    <source>
        <dbReference type="EMBL" id="OOY34486.1"/>
    </source>
</evidence>
<feature type="transmembrane region" description="Helical" evidence="6">
    <location>
        <begin position="303"/>
        <end position="336"/>
    </location>
</feature>
<evidence type="ECO:0000256" key="5">
    <source>
        <dbReference type="ARBA" id="ARBA00023136"/>
    </source>
</evidence>
<dbReference type="PANTHER" id="PTHR21716:SF64">
    <property type="entry name" value="AI-2 TRANSPORT PROTEIN TQSA"/>
    <property type="match status" value="1"/>
</dbReference>
<reference evidence="7 9" key="1">
    <citation type="journal article" date="2014" name="BMC Genomics">
        <title>The genome of the intracellular bacterium of the coastal bivalve, Solemya velum: a blueprint for thriving in and out of symbiosis.</title>
        <authorList>
            <person name="Dmytrenko O."/>
            <person name="Russell S.L."/>
            <person name="Loo W.T."/>
            <person name="Fontanez K.M."/>
            <person name="Liao L."/>
            <person name="Roeselers G."/>
            <person name="Sharma R."/>
            <person name="Stewart F.J."/>
            <person name="Newton I.L."/>
            <person name="Woyke T."/>
            <person name="Wu D."/>
            <person name="Lang J.M."/>
            <person name="Eisen J.A."/>
            <person name="Cavanaugh C.M."/>
        </authorList>
    </citation>
    <scope>NUCLEOTIDE SEQUENCE [LARGE SCALE GENOMIC DNA]</scope>
    <source>
        <strain evidence="7 9">WH</strain>
    </source>
</reference>
<feature type="transmembrane region" description="Helical" evidence="6">
    <location>
        <begin position="149"/>
        <end position="170"/>
    </location>
</feature>
<evidence type="ECO:0000256" key="6">
    <source>
        <dbReference type="SAM" id="Phobius"/>
    </source>
</evidence>
<evidence type="ECO:0000313" key="10">
    <source>
        <dbReference type="Proteomes" id="UP000190962"/>
    </source>
</evidence>
<comment type="caution">
    <text evidence="7">The sequence shown here is derived from an EMBL/GenBank/DDBJ whole genome shotgun (WGS) entry which is preliminary data.</text>
</comment>
<keyword evidence="3 6" id="KW-0812">Transmembrane</keyword>
<evidence type="ECO:0000313" key="7">
    <source>
        <dbReference type="EMBL" id="KHF25972.1"/>
    </source>
</evidence>
<evidence type="ECO:0000256" key="1">
    <source>
        <dbReference type="ARBA" id="ARBA00004141"/>
    </source>
</evidence>
<keyword evidence="5 6" id="KW-0472">Membrane</keyword>
<dbReference type="Proteomes" id="UP000190962">
    <property type="component" value="Unassembled WGS sequence"/>
</dbReference>
<dbReference type="AlphaFoldDB" id="A0A0B0HBE2"/>
<dbReference type="RefSeq" id="WP_043115675.1">
    <property type="nucleotide sequence ID" value="NZ_JRAA01000001.1"/>
</dbReference>
<dbReference type="eggNOG" id="COG0628">
    <property type="taxonomic scope" value="Bacteria"/>
</dbReference>
<keyword evidence="4 6" id="KW-1133">Transmembrane helix</keyword>
<dbReference type="GeneID" id="86991817"/>